<keyword evidence="1" id="KW-0862">Zinc</keyword>
<feature type="region of interest" description="Disordered" evidence="2">
    <location>
        <begin position="28"/>
        <end position="85"/>
    </location>
</feature>
<dbReference type="RefSeq" id="XP_007395158.1">
    <property type="nucleotide sequence ID" value="XM_007395096.1"/>
</dbReference>
<feature type="compositionally biased region" description="Low complexity" evidence="2">
    <location>
        <begin position="75"/>
        <end position="85"/>
    </location>
</feature>
<feature type="domain" description="C2H2-type" evidence="3">
    <location>
        <begin position="12"/>
        <end position="42"/>
    </location>
</feature>
<evidence type="ECO:0000256" key="1">
    <source>
        <dbReference type="PROSITE-ProRule" id="PRU00042"/>
    </source>
</evidence>
<dbReference type="InterPro" id="IPR041078">
    <property type="entry name" value="Plavaka"/>
</dbReference>
<evidence type="ECO:0000259" key="3">
    <source>
        <dbReference type="PROSITE" id="PS50157"/>
    </source>
</evidence>
<dbReference type="Proteomes" id="UP000008370">
    <property type="component" value="Unassembled WGS sequence"/>
</dbReference>
<keyword evidence="1" id="KW-0863">Zinc-finger</keyword>
<evidence type="ECO:0000313" key="5">
    <source>
        <dbReference type="Proteomes" id="UP000008370"/>
    </source>
</evidence>
<reference evidence="4 5" key="1">
    <citation type="journal article" date="2012" name="BMC Genomics">
        <title>Comparative genomics of the white-rot fungi, Phanerochaete carnosa and P. chrysosporium, to elucidate the genetic basis of the distinct wood types they colonize.</title>
        <authorList>
            <person name="Suzuki H."/>
            <person name="MacDonald J."/>
            <person name="Syed K."/>
            <person name="Salamov A."/>
            <person name="Hori C."/>
            <person name="Aerts A."/>
            <person name="Henrissat B."/>
            <person name="Wiebenga A."/>
            <person name="vanKuyk P.A."/>
            <person name="Barry K."/>
            <person name="Lindquist E."/>
            <person name="LaButti K."/>
            <person name="Lapidus A."/>
            <person name="Lucas S."/>
            <person name="Coutinho P."/>
            <person name="Gong Y."/>
            <person name="Samejima M."/>
            <person name="Mahadevan R."/>
            <person name="Abou-Zaid M."/>
            <person name="de Vries R.P."/>
            <person name="Igarashi K."/>
            <person name="Yadav J.S."/>
            <person name="Grigoriev I.V."/>
            <person name="Master E.R."/>
        </authorList>
    </citation>
    <scope>NUCLEOTIDE SEQUENCE [LARGE SCALE GENOMIC DNA]</scope>
    <source>
        <strain evidence="4 5">HHB-10118-sp</strain>
    </source>
</reference>
<dbReference type="InterPro" id="IPR013087">
    <property type="entry name" value="Znf_C2H2_type"/>
</dbReference>
<dbReference type="EMBL" id="JH930471">
    <property type="protein sequence ID" value="EKM57346.1"/>
    <property type="molecule type" value="Genomic_DNA"/>
</dbReference>
<dbReference type="HOGENOM" id="CLU_006344_1_0_1"/>
<name>K5V445_PHACS</name>
<gene>
    <name evidence="4" type="ORF">PHACADRAFT_172980</name>
</gene>
<dbReference type="AlphaFoldDB" id="K5V445"/>
<dbReference type="InParanoid" id="K5V445"/>
<dbReference type="Pfam" id="PF18759">
    <property type="entry name" value="Plavaka"/>
    <property type="match status" value="1"/>
</dbReference>
<protein>
    <recommendedName>
        <fullName evidence="3">C2H2-type domain-containing protein</fullName>
    </recommendedName>
</protein>
<dbReference type="PROSITE" id="PS00028">
    <property type="entry name" value="ZINC_FINGER_C2H2_1"/>
    <property type="match status" value="1"/>
</dbReference>
<keyword evidence="5" id="KW-1185">Reference proteome</keyword>
<accession>K5V445</accession>
<dbReference type="OrthoDB" id="3199698at2759"/>
<dbReference type="KEGG" id="pco:PHACADRAFT_172980"/>
<feature type="compositionally biased region" description="Low complexity" evidence="2">
    <location>
        <begin position="46"/>
        <end position="57"/>
    </location>
</feature>
<dbReference type="GeneID" id="18909618"/>
<proteinExistence type="predicted"/>
<dbReference type="PROSITE" id="PS50157">
    <property type="entry name" value="ZINC_FINGER_C2H2_2"/>
    <property type="match status" value="1"/>
</dbReference>
<evidence type="ECO:0000256" key="2">
    <source>
        <dbReference type="SAM" id="MobiDB-lite"/>
    </source>
</evidence>
<sequence>MPPRRSFRPRNLICPVSGCNKLLSAQSGLSQHLNAAHRRPSPPAPSSMLLPLSPTVPSHEDFPLHQEPTSEDESQPQPSQKDSQSNFCTVCHPILNGRPCDAQGNFLSAGEPPVPASPRSDNSFSPFEDREQFEVTNFLFQRSQMPAGQIDFLMQLLASKYGDPILDNADHMKALIDDISNGDIPWQSFAGQYSGVIPESNPPPWMAREYEVFFRCPHQVGQNMLGNPDFANEMDFAPKRVYSQQGEREYQDFMLGSWAWNQANIIAQDEATHGSMFCPFILGSDKTTISVATGQNEYYPLYMSLGVIHNSTRRSHRNSVALIGFLAIPKTDRQYQNDPAFRKFRRQLFHSSLTHILQSLRSGMTVPEVIKCADGHYRRVVFGLGPYIADYPEQALLACIVQGWCPRCTAHPSNLDEGGISRSREHTRLLMDALDTKALWDNYGAIGDIMPFTVNFPRADIHELLSPDLLHQVIKETFKDHLVTWVEEYLVLKHGKTRAAVIMADIDRRIALAPAFPGLRRFPEGRGFKQWTGDDSKALMKVYLSAIAGHVPSGIVRTFSAFLDFCYLIRRDVIDEHTLSTIDDALARFHRERVVFIDENVRPEGFSLPRQHALVHYRRLIILFGAPNGLCSLITESKHIKAVKELYCCSSKHNALSQMLVTNQRLDKLAAFRVELAARGMLDGPLPGLLTHFPLSPPPPQLAIPTTKGSLPTDDNDDEGAIDGDQVEAEVVLARNPKTLAHTLGHPTLSELIRRFLYDLIHPQADTPGSDVDISPCPDAPPRIIVYPSAIATYYAPSDWSGSSGMRHERIRSVPSWRGEPKRQDCVYVNADSSVPGFSGLHAARVLLFFAFKHAGVTLPCTLVTWFSPVSNTPCQDTGMWIVEPDADQAGQRIKGVVHVDTIVRGAHLLPVFGDEFVSHTLEHTDSLDAFRAFYVNKYADHHAHEIAS</sequence>
<evidence type="ECO:0000313" key="4">
    <source>
        <dbReference type="EMBL" id="EKM57346.1"/>
    </source>
</evidence>
<organism evidence="4 5">
    <name type="scientific">Phanerochaete carnosa (strain HHB-10118-sp)</name>
    <name type="common">White-rot fungus</name>
    <name type="synonym">Peniophora carnosa</name>
    <dbReference type="NCBI Taxonomy" id="650164"/>
    <lineage>
        <taxon>Eukaryota</taxon>
        <taxon>Fungi</taxon>
        <taxon>Dikarya</taxon>
        <taxon>Basidiomycota</taxon>
        <taxon>Agaricomycotina</taxon>
        <taxon>Agaricomycetes</taxon>
        <taxon>Polyporales</taxon>
        <taxon>Phanerochaetaceae</taxon>
        <taxon>Phanerochaete</taxon>
    </lineage>
</organism>
<dbReference type="GO" id="GO:0008270">
    <property type="term" value="F:zinc ion binding"/>
    <property type="evidence" value="ECO:0007669"/>
    <property type="project" value="UniProtKB-KW"/>
</dbReference>
<keyword evidence="1" id="KW-0479">Metal-binding</keyword>